<protein>
    <submittedName>
        <fullName evidence="2">Uncharacterized protein</fullName>
    </submittedName>
</protein>
<evidence type="ECO:0000313" key="1">
    <source>
        <dbReference type="Proteomes" id="UP000095284"/>
    </source>
</evidence>
<dbReference type="Proteomes" id="UP000095284">
    <property type="component" value="Unplaced"/>
</dbReference>
<sequence length="12" mass="1372">MRNCLLPATKPK</sequence>
<organism evidence="1 2">
    <name type="scientific">Bursaphelenchus xylophilus</name>
    <name type="common">Pinewood nematode worm</name>
    <name type="synonym">Aphelenchoides xylophilus</name>
    <dbReference type="NCBI Taxonomy" id="6326"/>
    <lineage>
        <taxon>Eukaryota</taxon>
        <taxon>Metazoa</taxon>
        <taxon>Ecdysozoa</taxon>
        <taxon>Nematoda</taxon>
        <taxon>Chromadorea</taxon>
        <taxon>Rhabditida</taxon>
        <taxon>Tylenchina</taxon>
        <taxon>Tylenchomorpha</taxon>
        <taxon>Aphelenchoidea</taxon>
        <taxon>Aphelenchoididae</taxon>
        <taxon>Bursaphelenchus</taxon>
    </lineage>
</organism>
<proteinExistence type="predicted"/>
<name>A0A1I7SPL0_BURXY</name>
<evidence type="ECO:0000313" key="2">
    <source>
        <dbReference type="WBParaSite" id="BXY_1500200.1"/>
    </source>
</evidence>
<dbReference type="WBParaSite" id="BXY_1500200.1">
    <property type="protein sequence ID" value="BXY_1500200.1"/>
    <property type="gene ID" value="BXY_1500200"/>
</dbReference>
<accession>A0A1I7SPL0</accession>
<reference evidence="2" key="1">
    <citation type="submission" date="2016-11" db="UniProtKB">
        <authorList>
            <consortium name="WormBaseParasite"/>
        </authorList>
    </citation>
    <scope>IDENTIFICATION</scope>
</reference>